<reference evidence="1 2" key="1">
    <citation type="journal article" date="2012" name="Genome Biol.">
        <title>Sequencing three crocodilian genomes to illuminate the evolution of archosaurs and amniotes.</title>
        <authorList>
            <person name="St John J.A."/>
            <person name="Braun E.L."/>
            <person name="Isberg S.R."/>
            <person name="Miles L.G."/>
            <person name="Chong A.Y."/>
            <person name="Gongora J."/>
            <person name="Dalzell P."/>
            <person name="Moran C."/>
            <person name="Bed'hom B."/>
            <person name="Abzhanov A."/>
            <person name="Burgess S.C."/>
            <person name="Cooksey A.M."/>
            <person name="Castoe T.A."/>
            <person name="Crawford N.G."/>
            <person name="Densmore L.D."/>
            <person name="Drew J.C."/>
            <person name="Edwards S.V."/>
            <person name="Faircloth B.C."/>
            <person name="Fujita M.K."/>
            <person name="Greenwold M.J."/>
            <person name="Hoffmann F.G."/>
            <person name="Howard J.M."/>
            <person name="Iguchi T."/>
            <person name="Janes D.E."/>
            <person name="Khan S.Y."/>
            <person name="Kohno S."/>
            <person name="de Koning A.J."/>
            <person name="Lance S.L."/>
            <person name="McCarthy F.M."/>
            <person name="McCormack J.E."/>
            <person name="Merchant M.E."/>
            <person name="Peterson D.G."/>
            <person name="Pollock D.D."/>
            <person name="Pourmand N."/>
            <person name="Raney B.J."/>
            <person name="Roessler K.A."/>
            <person name="Sanford J.R."/>
            <person name="Sawyer R.H."/>
            <person name="Schmidt C.J."/>
            <person name="Triplett E.W."/>
            <person name="Tuberville T.D."/>
            <person name="Venegas-Anaya M."/>
            <person name="Howard J.T."/>
            <person name="Jarvis E.D."/>
            <person name="Guillette L.J.Jr."/>
            <person name="Glenn T.C."/>
            <person name="Green R.E."/>
            <person name="Ray D.A."/>
        </authorList>
    </citation>
    <scope>NUCLEOTIDE SEQUENCE [LARGE SCALE GENOMIC DNA]</scope>
    <source>
        <strain evidence="1">KSC_2009_1</strain>
    </source>
</reference>
<proteinExistence type="predicted"/>
<accession>A0A151N273</accession>
<dbReference type="Proteomes" id="UP000050525">
    <property type="component" value="Unassembled WGS sequence"/>
</dbReference>
<dbReference type="EMBL" id="AKHW03004113">
    <property type="protein sequence ID" value="KYO30923.1"/>
    <property type="molecule type" value="Genomic_DNA"/>
</dbReference>
<protein>
    <submittedName>
        <fullName evidence="1">Uncharacterized protein</fullName>
    </submittedName>
</protein>
<dbReference type="AlphaFoldDB" id="A0A151N273"/>
<comment type="caution">
    <text evidence="1">The sequence shown here is derived from an EMBL/GenBank/DDBJ whole genome shotgun (WGS) entry which is preliminary data.</text>
</comment>
<keyword evidence="2" id="KW-1185">Reference proteome</keyword>
<evidence type="ECO:0000313" key="1">
    <source>
        <dbReference type="EMBL" id="KYO30923.1"/>
    </source>
</evidence>
<organism evidence="1 2">
    <name type="scientific">Alligator mississippiensis</name>
    <name type="common">American alligator</name>
    <dbReference type="NCBI Taxonomy" id="8496"/>
    <lineage>
        <taxon>Eukaryota</taxon>
        <taxon>Metazoa</taxon>
        <taxon>Chordata</taxon>
        <taxon>Craniata</taxon>
        <taxon>Vertebrata</taxon>
        <taxon>Euteleostomi</taxon>
        <taxon>Archelosauria</taxon>
        <taxon>Archosauria</taxon>
        <taxon>Crocodylia</taxon>
        <taxon>Alligatoridae</taxon>
        <taxon>Alligatorinae</taxon>
        <taxon>Alligator</taxon>
    </lineage>
</organism>
<evidence type="ECO:0000313" key="2">
    <source>
        <dbReference type="Proteomes" id="UP000050525"/>
    </source>
</evidence>
<sequence length="83" mass="9642">MCWSIAGIQPRDISRSRISRFPLESNIAAKSTEMCREWRQLWDLKEGCLRRDAWTHTCVVPASSFRTGLSQDYRKLCIGVPRL</sequence>
<gene>
    <name evidence="1" type="ORF">Y1Q_0016325</name>
</gene>
<name>A0A151N273_ALLMI</name>